<dbReference type="STRING" id="571438.SAMN05192586_12512"/>
<dbReference type="EMBL" id="FNBX01000025">
    <property type="protein sequence ID" value="SDG03330.1"/>
    <property type="molecule type" value="Genomic_DNA"/>
</dbReference>
<sequence length="224" mass="25380">MLELRDILGPAGYGAAWLLLERIAEAWDGNGEPELCLSLQEWKYVCGVSSQKFQKLIEILQQHTIIQTENVRFRRLVKASILLQLQDEWTRRVRQNSKVTPELVGSHFGAQTETDNRRKKDKNTPPGASLSYQVAGVFRRHGIMPGSDRARHIVSHLEDRQPQNPGGYLESILQRKPDFDPMPQAYEDGTINNRQQGPTATGDILRRMGMVQPPRTDSGDHEDG</sequence>
<proteinExistence type="predicted"/>
<reference evidence="3" key="1">
    <citation type="submission" date="2016-10" db="EMBL/GenBank/DDBJ databases">
        <authorList>
            <person name="Varghese N."/>
            <person name="Submissions S."/>
        </authorList>
    </citation>
    <scope>NUCLEOTIDE SEQUENCE [LARGE SCALE GENOMIC DNA]</scope>
    <source>
        <strain evidence="3">KHC7</strain>
    </source>
</reference>
<accession>A0A1G7R068</accession>
<gene>
    <name evidence="2" type="ORF">SAMN05192586_12512</name>
</gene>
<name>A0A1G7R068_9BACT</name>
<feature type="region of interest" description="Disordered" evidence="1">
    <location>
        <begin position="186"/>
        <end position="224"/>
    </location>
</feature>
<keyword evidence="3" id="KW-1185">Reference proteome</keyword>
<protein>
    <submittedName>
        <fullName evidence="2">Uncharacterized protein</fullName>
    </submittedName>
</protein>
<evidence type="ECO:0000256" key="1">
    <source>
        <dbReference type="SAM" id="MobiDB-lite"/>
    </source>
</evidence>
<dbReference type="RefSeq" id="WP_257243236.1">
    <property type="nucleotide sequence ID" value="NZ_FNBX01000025.1"/>
</dbReference>
<organism evidence="2 3">
    <name type="scientific">Desulfovibrio legallii</name>
    <dbReference type="NCBI Taxonomy" id="571438"/>
    <lineage>
        <taxon>Bacteria</taxon>
        <taxon>Pseudomonadati</taxon>
        <taxon>Thermodesulfobacteriota</taxon>
        <taxon>Desulfovibrionia</taxon>
        <taxon>Desulfovibrionales</taxon>
        <taxon>Desulfovibrionaceae</taxon>
        <taxon>Desulfovibrio</taxon>
    </lineage>
</organism>
<feature type="compositionally biased region" description="Polar residues" evidence="1">
    <location>
        <begin position="190"/>
        <end position="199"/>
    </location>
</feature>
<evidence type="ECO:0000313" key="3">
    <source>
        <dbReference type="Proteomes" id="UP000199355"/>
    </source>
</evidence>
<feature type="region of interest" description="Disordered" evidence="1">
    <location>
        <begin position="100"/>
        <end position="129"/>
    </location>
</feature>
<dbReference type="Proteomes" id="UP000199355">
    <property type="component" value="Unassembled WGS sequence"/>
</dbReference>
<evidence type="ECO:0000313" key="2">
    <source>
        <dbReference type="EMBL" id="SDG03330.1"/>
    </source>
</evidence>
<dbReference type="AlphaFoldDB" id="A0A1G7R068"/>